<keyword evidence="3" id="KW-1185">Reference proteome</keyword>
<proteinExistence type="predicted"/>
<dbReference type="Proteomes" id="UP000824469">
    <property type="component" value="Unassembled WGS sequence"/>
</dbReference>
<protein>
    <submittedName>
        <fullName evidence="2">Uncharacterized protein</fullName>
    </submittedName>
</protein>
<feature type="region of interest" description="Disordered" evidence="1">
    <location>
        <begin position="26"/>
        <end position="51"/>
    </location>
</feature>
<gene>
    <name evidence="2" type="ORF">KI387_024082</name>
</gene>
<dbReference type="AlphaFoldDB" id="A0AA38LB65"/>
<evidence type="ECO:0000256" key="1">
    <source>
        <dbReference type="SAM" id="MobiDB-lite"/>
    </source>
</evidence>
<evidence type="ECO:0000313" key="3">
    <source>
        <dbReference type="Proteomes" id="UP000824469"/>
    </source>
</evidence>
<reference evidence="2 3" key="1">
    <citation type="journal article" date="2021" name="Nat. Plants">
        <title>The Taxus genome provides insights into paclitaxel biosynthesis.</title>
        <authorList>
            <person name="Xiong X."/>
            <person name="Gou J."/>
            <person name="Liao Q."/>
            <person name="Li Y."/>
            <person name="Zhou Q."/>
            <person name="Bi G."/>
            <person name="Li C."/>
            <person name="Du R."/>
            <person name="Wang X."/>
            <person name="Sun T."/>
            <person name="Guo L."/>
            <person name="Liang H."/>
            <person name="Lu P."/>
            <person name="Wu Y."/>
            <person name="Zhang Z."/>
            <person name="Ro D.K."/>
            <person name="Shang Y."/>
            <person name="Huang S."/>
            <person name="Yan J."/>
        </authorList>
    </citation>
    <scope>NUCLEOTIDE SEQUENCE [LARGE SCALE GENOMIC DNA]</scope>
    <source>
        <strain evidence="2">Ta-2019</strain>
    </source>
</reference>
<evidence type="ECO:0000313" key="2">
    <source>
        <dbReference type="EMBL" id="KAH9315455.1"/>
    </source>
</evidence>
<feature type="compositionally biased region" description="Basic and acidic residues" evidence="1">
    <location>
        <begin position="27"/>
        <end position="43"/>
    </location>
</feature>
<sequence length="87" mass="9989">GHASTSYVENAKVVGHRIPLIKVPRRNKIEHETGEEPPQYKEEEPLEEEDTNQVTIQQQLSNLSRQLALLTFQVQKDTNKNVQKSKP</sequence>
<comment type="caution">
    <text evidence="2">The sequence shown here is derived from an EMBL/GenBank/DDBJ whole genome shotgun (WGS) entry which is preliminary data.</text>
</comment>
<accession>A0AA38LB65</accession>
<name>A0AA38LB65_TAXCH</name>
<feature type="non-terminal residue" evidence="2">
    <location>
        <position position="87"/>
    </location>
</feature>
<organism evidence="2 3">
    <name type="scientific">Taxus chinensis</name>
    <name type="common">Chinese yew</name>
    <name type="synonym">Taxus wallichiana var. chinensis</name>
    <dbReference type="NCBI Taxonomy" id="29808"/>
    <lineage>
        <taxon>Eukaryota</taxon>
        <taxon>Viridiplantae</taxon>
        <taxon>Streptophyta</taxon>
        <taxon>Embryophyta</taxon>
        <taxon>Tracheophyta</taxon>
        <taxon>Spermatophyta</taxon>
        <taxon>Pinopsida</taxon>
        <taxon>Pinidae</taxon>
        <taxon>Conifers II</taxon>
        <taxon>Cupressales</taxon>
        <taxon>Taxaceae</taxon>
        <taxon>Taxus</taxon>
    </lineage>
</organism>
<feature type="non-terminal residue" evidence="2">
    <location>
        <position position="1"/>
    </location>
</feature>
<dbReference type="EMBL" id="JAHRHJ020000005">
    <property type="protein sequence ID" value="KAH9315455.1"/>
    <property type="molecule type" value="Genomic_DNA"/>
</dbReference>